<protein>
    <submittedName>
        <fullName evidence="2">FHA domain containing protein</fullName>
    </submittedName>
</protein>
<dbReference type="CDD" id="cd00060">
    <property type="entry name" value="FHA"/>
    <property type="match status" value="1"/>
</dbReference>
<dbReference type="SUPFAM" id="SSF49879">
    <property type="entry name" value="SMAD/FHA domain"/>
    <property type="match status" value="1"/>
</dbReference>
<accession>T1BUK7</accession>
<dbReference type="PROSITE" id="PS50006">
    <property type="entry name" value="FHA_DOMAIN"/>
    <property type="match status" value="1"/>
</dbReference>
<name>T1BUK7_9ZZZZ</name>
<dbReference type="InterPro" id="IPR042287">
    <property type="entry name" value="FhaA_N_sf"/>
</dbReference>
<evidence type="ECO:0000259" key="1">
    <source>
        <dbReference type="PROSITE" id="PS50006"/>
    </source>
</evidence>
<dbReference type="InterPro" id="IPR022128">
    <property type="entry name" value="FhaA_N"/>
</dbReference>
<dbReference type="Gene3D" id="2.60.200.20">
    <property type="match status" value="1"/>
</dbReference>
<dbReference type="SMART" id="SM00240">
    <property type="entry name" value="FHA"/>
    <property type="match status" value="1"/>
</dbReference>
<dbReference type="Pfam" id="PF12401">
    <property type="entry name" value="FhaA_N"/>
    <property type="match status" value="1"/>
</dbReference>
<gene>
    <name evidence="2" type="ORF">B1B_03871</name>
</gene>
<dbReference type="Pfam" id="PF00498">
    <property type="entry name" value="FHA"/>
    <property type="match status" value="1"/>
</dbReference>
<dbReference type="InterPro" id="IPR008984">
    <property type="entry name" value="SMAD_FHA_dom_sf"/>
</dbReference>
<dbReference type="EMBL" id="AUZY01002402">
    <property type="protein sequence ID" value="EQD72268.1"/>
    <property type="molecule type" value="Genomic_DNA"/>
</dbReference>
<comment type="caution">
    <text evidence="2">The sequence shown here is derived from an EMBL/GenBank/DDBJ whole genome shotgun (WGS) entry which is preliminary data.</text>
</comment>
<dbReference type="InterPro" id="IPR050923">
    <property type="entry name" value="Cell_Proc_Reg/RNA_Proc"/>
</dbReference>
<proteinExistence type="predicted"/>
<reference evidence="2" key="2">
    <citation type="journal article" date="2014" name="ISME J.">
        <title>Microbial stratification in low pH oxic and suboxic macroscopic growths along an acid mine drainage.</title>
        <authorList>
            <person name="Mendez-Garcia C."/>
            <person name="Mesa V."/>
            <person name="Sprenger R.R."/>
            <person name="Richter M."/>
            <person name="Diez M.S."/>
            <person name="Solano J."/>
            <person name="Bargiela R."/>
            <person name="Golyshina O.V."/>
            <person name="Manteca A."/>
            <person name="Ramos J.L."/>
            <person name="Gallego J.R."/>
            <person name="Llorente I."/>
            <person name="Martins Dos Santos V.A."/>
            <person name="Jensen O.N."/>
            <person name="Pelaez A.I."/>
            <person name="Sanchez J."/>
            <person name="Ferrer M."/>
        </authorList>
    </citation>
    <scope>NUCLEOTIDE SEQUENCE</scope>
</reference>
<dbReference type="Gene3D" id="3.30.2320.60">
    <property type="entry name" value="FhaA, phosphopeptide-binding domain (DUF3662)"/>
    <property type="match status" value="1"/>
</dbReference>
<reference evidence="2" key="1">
    <citation type="submission" date="2013-08" db="EMBL/GenBank/DDBJ databases">
        <authorList>
            <person name="Mendez C."/>
            <person name="Richter M."/>
            <person name="Ferrer M."/>
            <person name="Sanchez J."/>
        </authorList>
    </citation>
    <scope>NUCLEOTIDE SEQUENCE</scope>
</reference>
<dbReference type="InterPro" id="IPR000253">
    <property type="entry name" value="FHA_dom"/>
</dbReference>
<sequence>MVLKGVENRLERLFERGLTRPFKSTLQPIEIGQRIVREIDLTRRLTNRGPISPNEVKVWLSAPDAERFQGFQRALISELAETVRQHALNEGYNFVGPVSVEIFVDDDLKAGDVVVQADFVGGDSQPRLLVGDGRTFVVGDHPLVIGRSPDVDVVINDTDVSRRHAEVWRTTEGVAVRDLGSTNGTYVNGHRVTAVSLSPRDDMTIGTLHLRIELA</sequence>
<evidence type="ECO:0000313" key="2">
    <source>
        <dbReference type="EMBL" id="EQD72268.1"/>
    </source>
</evidence>
<organism evidence="2">
    <name type="scientific">mine drainage metagenome</name>
    <dbReference type="NCBI Taxonomy" id="410659"/>
    <lineage>
        <taxon>unclassified sequences</taxon>
        <taxon>metagenomes</taxon>
        <taxon>ecological metagenomes</taxon>
    </lineage>
</organism>
<dbReference type="PANTHER" id="PTHR23308">
    <property type="entry name" value="NUCLEAR INHIBITOR OF PROTEIN PHOSPHATASE-1"/>
    <property type="match status" value="1"/>
</dbReference>
<dbReference type="AlphaFoldDB" id="T1BUK7"/>
<feature type="domain" description="FHA" evidence="1">
    <location>
        <begin position="143"/>
        <end position="192"/>
    </location>
</feature>